<name>A0AAJ7X8R7_PETMA</name>
<evidence type="ECO:0000256" key="7">
    <source>
        <dbReference type="ARBA" id="ARBA00023136"/>
    </source>
</evidence>
<evidence type="ECO:0000313" key="14">
    <source>
        <dbReference type="RefSeq" id="XP_032825709.1"/>
    </source>
</evidence>
<dbReference type="InterPro" id="IPR056608">
    <property type="entry name" value="Elapor1/2_GBD"/>
</dbReference>
<evidence type="ECO:0000313" key="15">
    <source>
        <dbReference type="RefSeq" id="XP_032825710.1"/>
    </source>
</evidence>
<dbReference type="AlphaFoldDB" id="A0AAJ7X8R7"/>
<dbReference type="RefSeq" id="XP_032825710.1">
    <property type="nucleotide sequence ID" value="XM_032969819.1"/>
</dbReference>
<keyword evidence="4 10" id="KW-0812">Transmembrane</keyword>
<dbReference type="InterPro" id="IPR044865">
    <property type="entry name" value="MRH_dom"/>
</dbReference>
<evidence type="ECO:0000256" key="5">
    <source>
        <dbReference type="ARBA" id="ARBA00022729"/>
    </source>
</evidence>
<protein>
    <submittedName>
        <fullName evidence="14 15">UPF0577 protein KIAA1324-like</fullName>
    </submittedName>
</protein>
<evidence type="ECO:0000256" key="3">
    <source>
        <dbReference type="ARBA" id="ARBA00022475"/>
    </source>
</evidence>
<dbReference type="InterPro" id="IPR056610">
    <property type="entry name" value="Elapor1/2_TNFR-like"/>
</dbReference>
<dbReference type="RefSeq" id="XP_032825709.1">
    <property type="nucleotide sequence ID" value="XM_032969818.1"/>
</dbReference>
<dbReference type="Pfam" id="PF23031">
    <property type="entry name" value="GBD_ELAPOR1"/>
    <property type="match status" value="1"/>
</dbReference>
<dbReference type="KEGG" id="pmrn:116951297"/>
<sequence length="1021" mass="111513">MSAPPPPPQLLLLLSLLFLLLAEPLLVPATRGVKFEPEVSRRRTCGKLDYYFEYTECDSSGLRWRVAVPHSPGLCTGLPEPVRGTECTFSCGVGEYLDLRSQECSACAAGTFSLGSGVRFDEWDELPPGFAVHTSTVDSSGQSSAALVQQKCRQSVWTPHRHFIMSNRDECMASLVYAVTLKTSGEVSFEYQYPDSSILFEFFVQNDQCQATENDDSNKFLLKSKSGVWRSHTVKLNSGNNVLYWRTTGILLGTKIPNPVLVRNVHITGVSYTSECFSCKPGTYSAEPGAGTCTACPRDMFSPRGAHACTPCNTTTHYAEIGSAFCALKPPCTDNDYFQLHTGCDENGQTQVIFRWIEPKICHEDLKGATHLPLSGAKRPCPPCNAGFYNTRNSTCVPCSTGTYSNGTSDCIPCPAGTEPVLGFDFKWWNMLPDNMETTCFNVGNQRCDSMNGWEVAGDHIYSGAGSNDDDYLILFLHVTGFRTPSFGAGQSDIASITFVFEMQCLADCELHFMLDMGKKTAVVESWRGTQPRQAYRHIVTRNESLTFTWAFQRTAVPLSRTGRKFHRDVAQIYSVVVTGALDGVASRCRPCALGPPSSSSPSSLGGAACVACPPGHFVHRQSSSCRACPAGTALGASRLSGEAACVRCGPGTVSSPDRSYCYSNCTFSWHHDAVPYAYDFSELREIASVTSHPSFTAKGTSYYHHFNISLCGGPARELALCADNVTSSHLLQFDLSGQSQVMAHVCFSTLMPTKLMGARTMLSTHPVSIADRIIGVSIRRVLDNITANPALFGDAVQDLPDVVFYFRSSDYTSACPTGRASTIQLRCNLQMPGKGVVSLPSKCPEGTCDGCSFHLLWESRQACPLCSKGDYREIIGSCVNGIQKKHYVLRETAVCRDGVRFPAELEVACELIGFWLKVGLSIATFTACLLVALICHFWKKNQRLEHKYSRLVMSAGTKDGGLPVADSCGVMEDEEMEDEVLISNNGTRSLLGKLKAMGRKDKDNDFESVQLKTSHSQGPI</sequence>
<dbReference type="GO" id="GO:0005886">
    <property type="term" value="C:plasma membrane"/>
    <property type="evidence" value="ECO:0007669"/>
    <property type="project" value="UniProtKB-SubCell"/>
</dbReference>
<evidence type="ECO:0000256" key="6">
    <source>
        <dbReference type="ARBA" id="ARBA00022989"/>
    </source>
</evidence>
<evidence type="ECO:0000256" key="11">
    <source>
        <dbReference type="SAM" id="SignalP"/>
    </source>
</evidence>
<evidence type="ECO:0000256" key="10">
    <source>
        <dbReference type="SAM" id="Phobius"/>
    </source>
</evidence>
<evidence type="ECO:0000256" key="1">
    <source>
        <dbReference type="ARBA" id="ARBA00004251"/>
    </source>
</evidence>
<keyword evidence="13" id="KW-1185">Reference proteome</keyword>
<keyword evidence="7 10" id="KW-0472">Membrane</keyword>
<accession>A0AAJ7X8R7</accession>
<reference evidence="14 15" key="1">
    <citation type="submission" date="2025-04" db="UniProtKB">
        <authorList>
            <consortium name="RefSeq"/>
        </authorList>
    </citation>
    <scope>IDENTIFICATION</scope>
    <source>
        <tissue evidence="14 15">Sperm</tissue>
    </source>
</reference>
<dbReference type="SUPFAM" id="SSF50911">
    <property type="entry name" value="Mannose 6-phosphate receptor domain"/>
    <property type="match status" value="1"/>
</dbReference>
<feature type="signal peptide" evidence="11">
    <location>
        <begin position="1"/>
        <end position="22"/>
    </location>
</feature>
<dbReference type="Proteomes" id="UP001318040">
    <property type="component" value="Chromosome 42"/>
</dbReference>
<keyword evidence="6 10" id="KW-1133">Transmembrane helix</keyword>
<evidence type="ECO:0000256" key="8">
    <source>
        <dbReference type="ARBA" id="ARBA00023157"/>
    </source>
</evidence>
<dbReference type="InterPro" id="IPR009011">
    <property type="entry name" value="Man6P_isomerase_rcpt-bd_dom_sf"/>
</dbReference>
<dbReference type="InterPro" id="IPR056606">
    <property type="entry name" value="Elapor1/2_C"/>
</dbReference>
<dbReference type="InterPro" id="IPR056607">
    <property type="entry name" value="Elapor1/2_MRH"/>
</dbReference>
<dbReference type="Pfam" id="PF23091">
    <property type="entry name" value="TNFR_ELAPOR1_6th"/>
    <property type="match status" value="1"/>
</dbReference>
<dbReference type="SMART" id="SM01411">
    <property type="entry name" value="Ephrin_rec_like"/>
    <property type="match status" value="4"/>
</dbReference>
<evidence type="ECO:0000256" key="4">
    <source>
        <dbReference type="ARBA" id="ARBA00022692"/>
    </source>
</evidence>
<comment type="subcellular location">
    <subcellularLocation>
        <location evidence="1">Cell membrane</location>
        <topology evidence="1">Single-pass type I membrane protein</topology>
    </subcellularLocation>
</comment>
<keyword evidence="8" id="KW-1015">Disulfide bond</keyword>
<feature type="domain" description="MRH" evidence="12">
    <location>
        <begin position="664"/>
        <end position="866"/>
    </location>
</feature>
<dbReference type="InterPro" id="IPR056609">
    <property type="entry name" value="Elapor1-like_3rd"/>
</dbReference>
<feature type="chain" id="PRO_5044709687" evidence="11">
    <location>
        <begin position="23"/>
        <end position="1021"/>
    </location>
</feature>
<evidence type="ECO:0000313" key="16">
    <source>
        <dbReference type="RefSeq" id="XP_032825711.1"/>
    </source>
</evidence>
<keyword evidence="9" id="KW-0325">Glycoprotein</keyword>
<dbReference type="PANTHER" id="PTHR22727">
    <property type="entry name" value="PROTEIN CBG13728"/>
    <property type="match status" value="1"/>
</dbReference>
<evidence type="ECO:0000256" key="9">
    <source>
        <dbReference type="ARBA" id="ARBA00023180"/>
    </source>
</evidence>
<keyword evidence="5 11" id="KW-0732">Signal</keyword>
<dbReference type="Pfam" id="PF23089">
    <property type="entry name" value="ELAPOR1_C"/>
    <property type="match status" value="1"/>
</dbReference>
<evidence type="ECO:0000313" key="13">
    <source>
        <dbReference type="Proteomes" id="UP001318040"/>
    </source>
</evidence>
<evidence type="ECO:0000256" key="2">
    <source>
        <dbReference type="ARBA" id="ARBA00007627"/>
    </source>
</evidence>
<organism evidence="13 14">
    <name type="scientific">Petromyzon marinus</name>
    <name type="common">Sea lamprey</name>
    <dbReference type="NCBI Taxonomy" id="7757"/>
    <lineage>
        <taxon>Eukaryota</taxon>
        <taxon>Metazoa</taxon>
        <taxon>Chordata</taxon>
        <taxon>Craniata</taxon>
        <taxon>Vertebrata</taxon>
        <taxon>Cyclostomata</taxon>
        <taxon>Hyperoartia</taxon>
        <taxon>Petromyzontiformes</taxon>
        <taxon>Petromyzontidae</taxon>
        <taxon>Petromyzon</taxon>
    </lineage>
</organism>
<dbReference type="Pfam" id="PF23032">
    <property type="entry name" value="GBD_ELAPOR1-like_3rd"/>
    <property type="match status" value="1"/>
</dbReference>
<comment type="similarity">
    <text evidence="2">Belongs to the ELAPOR family.</text>
</comment>
<dbReference type="InterPro" id="IPR039181">
    <property type="entry name" value="Elapor1/2"/>
</dbReference>
<keyword evidence="3" id="KW-1003">Cell membrane</keyword>
<gene>
    <name evidence="14 15 16" type="primary">LOC116951297</name>
</gene>
<dbReference type="PANTHER" id="PTHR22727:SF15">
    <property type="entry name" value="MRH DOMAIN-CONTAINING PROTEIN"/>
    <property type="match status" value="1"/>
</dbReference>
<dbReference type="RefSeq" id="XP_032825711.1">
    <property type="nucleotide sequence ID" value="XM_032969820.1"/>
</dbReference>
<feature type="transmembrane region" description="Helical" evidence="10">
    <location>
        <begin position="915"/>
        <end position="939"/>
    </location>
</feature>
<evidence type="ECO:0000259" key="12">
    <source>
        <dbReference type="PROSITE" id="PS51914"/>
    </source>
</evidence>
<proteinExistence type="inferred from homology"/>
<dbReference type="Pfam" id="PF23087">
    <property type="entry name" value="MRH_ELAPOR1_9th"/>
    <property type="match status" value="1"/>
</dbReference>
<dbReference type="PROSITE" id="PS51914">
    <property type="entry name" value="MRH"/>
    <property type="match status" value="1"/>
</dbReference>
<dbReference type="Gene3D" id="2.70.130.10">
    <property type="entry name" value="Mannose-6-phosphate receptor binding domain"/>
    <property type="match status" value="1"/>
</dbReference>